<sequence>MRWLVGIELAHHRRQAGLSLSEAAEKSGVGRPKIGHMETSKYIQWPADVATLMSTYGAAKHDADRLASLAGTTAGKSWVAPWSNIVPDWFRTFVGLEGLAENEFVFEPILLPGLLQTADYAEAVTEATGFVRRDHSERFVSFRLARAKRLTDDDPLNLHAVIAEGALRLAVGTPEIRRAQLKHLLALAKLPNVTIQVVRPEDGPHAANTGHLVVLDFAQAQSIAYAERVDGAVYIQDPADVRTYKMAVENLKSVALSPAKSLSRIRELID</sequence>
<feature type="domain" description="HTH cro/C1-type" evidence="1">
    <location>
        <begin position="9"/>
        <end position="42"/>
    </location>
</feature>
<dbReference type="InterPro" id="IPR010982">
    <property type="entry name" value="Lambda_DNA-bd_dom_sf"/>
</dbReference>
<evidence type="ECO:0000313" key="3">
    <source>
        <dbReference type="Proteomes" id="UP001519332"/>
    </source>
</evidence>
<reference evidence="2 3" key="1">
    <citation type="submission" date="2021-03" db="EMBL/GenBank/DDBJ databases">
        <title>Sequencing the genomes of 1000 actinobacteria strains.</title>
        <authorList>
            <person name="Klenk H.-P."/>
        </authorList>
    </citation>
    <scope>NUCLEOTIDE SEQUENCE [LARGE SCALE GENOMIC DNA]</scope>
    <source>
        <strain evidence="2 3">DSM 46670</strain>
    </source>
</reference>
<dbReference type="RefSeq" id="WP_245378319.1">
    <property type="nucleotide sequence ID" value="NZ_JAGINW010000001.1"/>
</dbReference>
<dbReference type="EMBL" id="JAGINW010000001">
    <property type="protein sequence ID" value="MBP2323648.1"/>
    <property type="molecule type" value="Genomic_DNA"/>
</dbReference>
<dbReference type="Pfam" id="PF19054">
    <property type="entry name" value="DUF5753"/>
    <property type="match status" value="1"/>
</dbReference>
<dbReference type="Proteomes" id="UP001519332">
    <property type="component" value="Unassembled WGS sequence"/>
</dbReference>
<evidence type="ECO:0000313" key="2">
    <source>
        <dbReference type="EMBL" id="MBP2323648.1"/>
    </source>
</evidence>
<dbReference type="SUPFAM" id="SSF47413">
    <property type="entry name" value="lambda repressor-like DNA-binding domains"/>
    <property type="match status" value="1"/>
</dbReference>
<name>A0ABS4TID9_9PSEU</name>
<comment type="caution">
    <text evidence="2">The sequence shown here is derived from an EMBL/GenBank/DDBJ whole genome shotgun (WGS) entry which is preliminary data.</text>
</comment>
<dbReference type="CDD" id="cd00093">
    <property type="entry name" value="HTH_XRE"/>
    <property type="match status" value="1"/>
</dbReference>
<dbReference type="InterPro" id="IPR043917">
    <property type="entry name" value="DUF5753"/>
</dbReference>
<dbReference type="InterPro" id="IPR001387">
    <property type="entry name" value="Cro/C1-type_HTH"/>
</dbReference>
<accession>A0ABS4TID9</accession>
<proteinExistence type="predicted"/>
<gene>
    <name evidence="2" type="ORF">JOF56_004033</name>
</gene>
<organism evidence="2 3">
    <name type="scientific">Kibdelosporangium banguiense</name>
    <dbReference type="NCBI Taxonomy" id="1365924"/>
    <lineage>
        <taxon>Bacteria</taxon>
        <taxon>Bacillati</taxon>
        <taxon>Actinomycetota</taxon>
        <taxon>Actinomycetes</taxon>
        <taxon>Pseudonocardiales</taxon>
        <taxon>Pseudonocardiaceae</taxon>
        <taxon>Kibdelosporangium</taxon>
    </lineage>
</organism>
<evidence type="ECO:0000259" key="1">
    <source>
        <dbReference type="PROSITE" id="PS50943"/>
    </source>
</evidence>
<protein>
    <submittedName>
        <fullName evidence="2">Transcriptional regulator with XRE-family HTH domain</fullName>
    </submittedName>
</protein>
<dbReference type="PROSITE" id="PS50943">
    <property type="entry name" value="HTH_CROC1"/>
    <property type="match status" value="1"/>
</dbReference>
<keyword evidence="3" id="KW-1185">Reference proteome</keyword>
<dbReference type="Pfam" id="PF13560">
    <property type="entry name" value="HTH_31"/>
    <property type="match status" value="1"/>
</dbReference>